<evidence type="ECO:0000256" key="1">
    <source>
        <dbReference type="ARBA" id="ARBA00022722"/>
    </source>
</evidence>
<gene>
    <name evidence="13" type="ORF">Scaly_1174100</name>
</gene>
<comment type="caution">
    <text evidence="13">The sequence shown here is derived from an EMBL/GenBank/DDBJ whole genome shotgun (WGS) entry which is preliminary data.</text>
</comment>
<dbReference type="GO" id="GO:0003964">
    <property type="term" value="F:RNA-directed DNA polymerase activity"/>
    <property type="evidence" value="ECO:0007669"/>
    <property type="project" value="UniProtKB-KW"/>
</dbReference>
<keyword evidence="9" id="KW-0233">DNA recombination</keyword>
<dbReference type="InterPro" id="IPR057670">
    <property type="entry name" value="SH3_retrovirus"/>
</dbReference>
<dbReference type="Gene3D" id="4.10.60.10">
    <property type="entry name" value="Zinc finger, CCHC-type"/>
    <property type="match status" value="1"/>
</dbReference>
<keyword evidence="8" id="KW-0808">Transferase</keyword>
<evidence type="ECO:0000256" key="5">
    <source>
        <dbReference type="ARBA" id="ARBA00022842"/>
    </source>
</evidence>
<keyword evidence="7" id="KW-0695">RNA-directed DNA polymerase</keyword>
<evidence type="ECO:0000256" key="10">
    <source>
        <dbReference type="PROSITE-ProRule" id="PRU00047"/>
    </source>
</evidence>
<dbReference type="InterPro" id="IPR001584">
    <property type="entry name" value="Integrase_cat-core"/>
</dbReference>
<dbReference type="InterPro" id="IPR012337">
    <property type="entry name" value="RNaseH-like_sf"/>
</dbReference>
<keyword evidence="10" id="KW-0863">Zinc-finger</keyword>
<keyword evidence="1" id="KW-0540">Nuclease</keyword>
<evidence type="ECO:0000256" key="7">
    <source>
        <dbReference type="ARBA" id="ARBA00022918"/>
    </source>
</evidence>
<feature type="region of interest" description="Disordered" evidence="11">
    <location>
        <begin position="19"/>
        <end position="41"/>
    </location>
</feature>
<evidence type="ECO:0000256" key="11">
    <source>
        <dbReference type="SAM" id="MobiDB-lite"/>
    </source>
</evidence>
<dbReference type="InterPro" id="IPR036397">
    <property type="entry name" value="RNaseH_sf"/>
</dbReference>
<keyword evidence="4" id="KW-0378">Hydrolase</keyword>
<proteinExistence type="predicted"/>
<dbReference type="GO" id="GO:0008270">
    <property type="term" value="F:zinc ion binding"/>
    <property type="evidence" value="ECO:0007669"/>
    <property type="project" value="UniProtKB-KW"/>
</dbReference>
<dbReference type="GO" id="GO:0015074">
    <property type="term" value="P:DNA integration"/>
    <property type="evidence" value="ECO:0007669"/>
    <property type="project" value="UniProtKB-KW"/>
</dbReference>
<keyword evidence="10" id="KW-0862">Zinc</keyword>
<reference evidence="13" key="1">
    <citation type="submission" date="2020-06" db="EMBL/GenBank/DDBJ databases">
        <authorList>
            <person name="Li T."/>
            <person name="Hu X."/>
            <person name="Zhang T."/>
            <person name="Song X."/>
            <person name="Zhang H."/>
            <person name="Dai N."/>
            <person name="Sheng W."/>
            <person name="Hou X."/>
            <person name="Wei L."/>
        </authorList>
    </citation>
    <scope>NUCLEOTIDE SEQUENCE</scope>
    <source>
        <strain evidence="13">KEN8</strain>
        <tissue evidence="13">Leaf</tissue>
    </source>
</reference>
<feature type="domain" description="CCHC-type" evidence="12">
    <location>
        <begin position="4"/>
        <end position="19"/>
    </location>
</feature>
<organism evidence="13">
    <name type="scientific">Sesamum calycinum</name>
    <dbReference type="NCBI Taxonomy" id="2727403"/>
    <lineage>
        <taxon>Eukaryota</taxon>
        <taxon>Viridiplantae</taxon>
        <taxon>Streptophyta</taxon>
        <taxon>Embryophyta</taxon>
        <taxon>Tracheophyta</taxon>
        <taxon>Spermatophyta</taxon>
        <taxon>Magnoliopsida</taxon>
        <taxon>eudicotyledons</taxon>
        <taxon>Gunneridae</taxon>
        <taxon>Pentapetalae</taxon>
        <taxon>asterids</taxon>
        <taxon>lamiids</taxon>
        <taxon>Lamiales</taxon>
        <taxon>Pedaliaceae</taxon>
        <taxon>Sesamum</taxon>
    </lineage>
</organism>
<dbReference type="Pfam" id="PF00665">
    <property type="entry name" value="rve"/>
    <property type="match status" value="1"/>
</dbReference>
<accession>A0AAW2Q346</accession>
<evidence type="ECO:0000256" key="6">
    <source>
        <dbReference type="ARBA" id="ARBA00022908"/>
    </source>
</evidence>
<name>A0AAW2Q346_9LAMI</name>
<dbReference type="Gene3D" id="3.30.420.10">
    <property type="entry name" value="Ribonuclease H-like superfamily/Ribonuclease H"/>
    <property type="match status" value="1"/>
</dbReference>
<keyword evidence="6" id="KW-0229">DNA integration</keyword>
<dbReference type="Pfam" id="PF25597">
    <property type="entry name" value="SH3_retrovirus"/>
    <property type="match status" value="1"/>
</dbReference>
<dbReference type="PROSITE" id="PS50158">
    <property type="entry name" value="ZF_CCHC"/>
    <property type="match status" value="1"/>
</dbReference>
<dbReference type="InterPro" id="IPR036875">
    <property type="entry name" value="Znf_CCHC_sf"/>
</dbReference>
<protein>
    <recommendedName>
        <fullName evidence="12">CCHC-type domain-containing protein</fullName>
    </recommendedName>
</protein>
<evidence type="ECO:0000256" key="3">
    <source>
        <dbReference type="ARBA" id="ARBA00022759"/>
    </source>
</evidence>
<reference evidence="13" key="2">
    <citation type="journal article" date="2024" name="Plant">
        <title>Genomic evolution and insights into agronomic trait innovations of Sesamum species.</title>
        <authorList>
            <person name="Miao H."/>
            <person name="Wang L."/>
            <person name="Qu L."/>
            <person name="Liu H."/>
            <person name="Sun Y."/>
            <person name="Le M."/>
            <person name="Wang Q."/>
            <person name="Wei S."/>
            <person name="Zheng Y."/>
            <person name="Lin W."/>
            <person name="Duan Y."/>
            <person name="Cao H."/>
            <person name="Xiong S."/>
            <person name="Wang X."/>
            <person name="Wei L."/>
            <person name="Li C."/>
            <person name="Ma Q."/>
            <person name="Ju M."/>
            <person name="Zhao R."/>
            <person name="Li G."/>
            <person name="Mu C."/>
            <person name="Tian Q."/>
            <person name="Mei H."/>
            <person name="Zhang T."/>
            <person name="Gao T."/>
            <person name="Zhang H."/>
        </authorList>
    </citation>
    <scope>NUCLEOTIDE SEQUENCE</scope>
    <source>
        <strain evidence="13">KEN8</strain>
    </source>
</reference>
<dbReference type="PANTHER" id="PTHR42648">
    <property type="entry name" value="TRANSPOSASE, PUTATIVE-RELATED"/>
    <property type="match status" value="1"/>
</dbReference>
<keyword evidence="5" id="KW-0460">Magnesium</keyword>
<dbReference type="GO" id="GO:0016787">
    <property type="term" value="F:hydrolase activity"/>
    <property type="evidence" value="ECO:0007669"/>
    <property type="project" value="UniProtKB-KW"/>
</dbReference>
<dbReference type="GO" id="GO:0004519">
    <property type="term" value="F:endonuclease activity"/>
    <property type="evidence" value="ECO:0007669"/>
    <property type="project" value="UniProtKB-KW"/>
</dbReference>
<dbReference type="Pfam" id="PF00098">
    <property type="entry name" value="zf-CCHC"/>
    <property type="match status" value="1"/>
</dbReference>
<evidence type="ECO:0000256" key="4">
    <source>
        <dbReference type="ARBA" id="ARBA00022801"/>
    </source>
</evidence>
<sequence>MTHCYKCKELGHMKRDCPKLKKQADEKRDDSSKSANVMHNDSSDCSDGDMLFFSTNQFLDAWILDFECSYHITPNTEKMWVYFLKQKSEVFAKFKLWKTEVENQTGRKIKYLRSDNGTEYTDSQFQKFCEEHGIQSHFSIRGKVTEEVWTSNLVDFDHLQVFGCSAYVHVHSDERSKLDPKSKQCIFLGYKKGVKGYKFWDSVARKMKISRDVAFDEQFMLQQHQERMPKIGENAIDRPLICVMCNYPPVKNKVAKYPPVLLRIKQEGTLSGKKERIRSSKRKSDSREYKQQLDFRFSDILSLSFVNEGIE</sequence>
<evidence type="ECO:0000313" key="13">
    <source>
        <dbReference type="EMBL" id="KAL0362189.1"/>
    </source>
</evidence>
<keyword evidence="3" id="KW-0255">Endonuclease</keyword>
<evidence type="ECO:0000259" key="12">
    <source>
        <dbReference type="PROSITE" id="PS50158"/>
    </source>
</evidence>
<dbReference type="SUPFAM" id="SSF53098">
    <property type="entry name" value="Ribonuclease H-like"/>
    <property type="match status" value="1"/>
</dbReference>
<dbReference type="InterPro" id="IPR039537">
    <property type="entry name" value="Retrotran_Ty1/copia-like"/>
</dbReference>
<evidence type="ECO:0000256" key="9">
    <source>
        <dbReference type="ARBA" id="ARBA00023172"/>
    </source>
</evidence>
<keyword evidence="2" id="KW-0479">Metal-binding</keyword>
<keyword evidence="8" id="KW-0239">DNA-directed DNA polymerase</keyword>
<dbReference type="SUPFAM" id="SSF57756">
    <property type="entry name" value="Retrovirus zinc finger-like domains"/>
    <property type="match status" value="1"/>
</dbReference>
<dbReference type="GO" id="GO:0003676">
    <property type="term" value="F:nucleic acid binding"/>
    <property type="evidence" value="ECO:0007669"/>
    <property type="project" value="InterPro"/>
</dbReference>
<dbReference type="GO" id="GO:0003887">
    <property type="term" value="F:DNA-directed DNA polymerase activity"/>
    <property type="evidence" value="ECO:0007669"/>
    <property type="project" value="UniProtKB-KW"/>
</dbReference>
<dbReference type="AlphaFoldDB" id="A0AAW2Q346"/>
<dbReference type="SMART" id="SM00343">
    <property type="entry name" value="ZnF_C2HC"/>
    <property type="match status" value="1"/>
</dbReference>
<dbReference type="GO" id="GO:0006310">
    <property type="term" value="P:DNA recombination"/>
    <property type="evidence" value="ECO:0007669"/>
    <property type="project" value="UniProtKB-KW"/>
</dbReference>
<dbReference type="InterPro" id="IPR001878">
    <property type="entry name" value="Znf_CCHC"/>
</dbReference>
<keyword evidence="8" id="KW-0548">Nucleotidyltransferase</keyword>
<dbReference type="EMBL" id="JACGWM010000007">
    <property type="protein sequence ID" value="KAL0362189.1"/>
    <property type="molecule type" value="Genomic_DNA"/>
</dbReference>
<evidence type="ECO:0000256" key="8">
    <source>
        <dbReference type="ARBA" id="ARBA00022932"/>
    </source>
</evidence>
<feature type="compositionally biased region" description="Basic and acidic residues" evidence="11">
    <location>
        <begin position="19"/>
        <end position="32"/>
    </location>
</feature>
<evidence type="ECO:0000256" key="2">
    <source>
        <dbReference type="ARBA" id="ARBA00022723"/>
    </source>
</evidence>
<dbReference type="PANTHER" id="PTHR42648:SF11">
    <property type="entry name" value="TRANSPOSON TY4-P GAG-POL POLYPROTEIN"/>
    <property type="match status" value="1"/>
</dbReference>